<reference evidence="1 2" key="1">
    <citation type="submission" date="2019-10" db="EMBL/GenBank/DDBJ databases">
        <title>Streptomyces sp. strain GY16 isolated from leaves of Broussonetia papyrifera.</title>
        <authorList>
            <person name="Mo P."/>
        </authorList>
    </citation>
    <scope>NUCLEOTIDE SEQUENCE [LARGE SCALE GENOMIC DNA]</scope>
    <source>
        <strain evidence="1 2">GY16</strain>
    </source>
</reference>
<gene>
    <name evidence="1" type="ORF">F9278_09545</name>
</gene>
<protein>
    <submittedName>
        <fullName evidence="1">Uncharacterized protein</fullName>
    </submittedName>
</protein>
<dbReference type="EMBL" id="CP045096">
    <property type="protein sequence ID" value="QFQ96410.1"/>
    <property type="molecule type" value="Genomic_DNA"/>
</dbReference>
<sequence length="77" mass="8582">MYRALQSYEPTAESHKTYHAKAAAHLDEVVAERRARLPLAQSSLPTLLRLSLDRPFSGELSVSPAPYKEGALARFWG</sequence>
<dbReference type="KEGG" id="sphv:F9278_09545"/>
<organism evidence="1 2">
    <name type="scientific">Streptomyces phaeolivaceus</name>
    <dbReference type="NCBI Taxonomy" id="2653200"/>
    <lineage>
        <taxon>Bacteria</taxon>
        <taxon>Bacillati</taxon>
        <taxon>Actinomycetota</taxon>
        <taxon>Actinomycetes</taxon>
        <taxon>Kitasatosporales</taxon>
        <taxon>Streptomycetaceae</taxon>
        <taxon>Streptomyces</taxon>
    </lineage>
</organism>
<accession>A0A5P8K0B4</accession>
<evidence type="ECO:0000313" key="2">
    <source>
        <dbReference type="Proteomes" id="UP000327294"/>
    </source>
</evidence>
<proteinExistence type="predicted"/>
<name>A0A5P8K0B4_9ACTN</name>
<dbReference type="RefSeq" id="WP_152167916.1">
    <property type="nucleotide sequence ID" value="NZ_CP045096.1"/>
</dbReference>
<dbReference type="AlphaFoldDB" id="A0A5P8K0B4"/>
<keyword evidence="2" id="KW-1185">Reference proteome</keyword>
<evidence type="ECO:0000313" key="1">
    <source>
        <dbReference type="EMBL" id="QFQ96410.1"/>
    </source>
</evidence>
<dbReference type="Proteomes" id="UP000327294">
    <property type="component" value="Chromosome"/>
</dbReference>